<keyword evidence="2" id="KW-1185">Reference proteome</keyword>
<dbReference type="eggNOG" id="ENOG50337JM">
    <property type="taxonomic scope" value="Bacteria"/>
</dbReference>
<dbReference type="AlphaFoldDB" id="A0A091BFD9"/>
<protein>
    <submittedName>
        <fullName evidence="1">Uncharacterized protein</fullName>
    </submittedName>
</protein>
<evidence type="ECO:0000313" key="2">
    <source>
        <dbReference type="Proteomes" id="UP000029391"/>
    </source>
</evidence>
<comment type="caution">
    <text evidence="1">The sequence shown here is derived from an EMBL/GenBank/DDBJ whole genome shotgun (WGS) entry which is preliminary data.</text>
</comment>
<name>A0A091BFD9_9GAMM</name>
<organism evidence="1 2">
    <name type="scientific">Arenimonas composti TR7-09 = DSM 18010</name>
    <dbReference type="NCBI Taxonomy" id="1121013"/>
    <lineage>
        <taxon>Bacteria</taxon>
        <taxon>Pseudomonadati</taxon>
        <taxon>Pseudomonadota</taxon>
        <taxon>Gammaproteobacteria</taxon>
        <taxon>Lysobacterales</taxon>
        <taxon>Lysobacteraceae</taxon>
        <taxon>Arenimonas</taxon>
    </lineage>
</organism>
<proteinExistence type="predicted"/>
<gene>
    <name evidence="1" type="ORF">P873_10165</name>
</gene>
<dbReference type="EMBL" id="AWXU01000033">
    <property type="protein sequence ID" value="KFN49509.1"/>
    <property type="molecule type" value="Genomic_DNA"/>
</dbReference>
<dbReference type="Proteomes" id="UP000029391">
    <property type="component" value="Unassembled WGS sequence"/>
</dbReference>
<evidence type="ECO:0000313" key="1">
    <source>
        <dbReference type="EMBL" id="KFN49509.1"/>
    </source>
</evidence>
<accession>A0A091BFD9</accession>
<reference evidence="1 2" key="1">
    <citation type="submission" date="2013-09" db="EMBL/GenBank/DDBJ databases">
        <title>Genome sequencing of Arenimonas composti.</title>
        <authorList>
            <person name="Chen F."/>
            <person name="Wang G."/>
        </authorList>
    </citation>
    <scope>NUCLEOTIDE SEQUENCE [LARGE SCALE GENOMIC DNA]</scope>
    <source>
        <strain evidence="1 2">TR7-09</strain>
    </source>
</reference>
<sequence length="183" mass="21105">MEAARDRILRIRHLMDVELQVRAATEYDLECVALSIRKCIELVAIASIAANRADYEKVREGFASDWNARLIFRDIERLNPDFFPGPFEFEDETTMRYPSYDCLTKEGAITTYEQASRFLHARNWYAAAIDVESELRALNRKALLLQSLLRSFEVRLLPSNFLYFVLLNFDNDDGVQVALAAEA</sequence>